<dbReference type="Pfam" id="PF14361">
    <property type="entry name" value="RsbRD_N"/>
    <property type="match status" value="1"/>
</dbReference>
<reference evidence="2 3" key="1">
    <citation type="submission" date="2021-05" db="EMBL/GenBank/DDBJ databases">
        <title>The draft genome of Geobacter luticola JCM 17780.</title>
        <authorList>
            <person name="Xu Z."/>
            <person name="Masuda Y."/>
            <person name="Itoh H."/>
            <person name="Senoo K."/>
        </authorList>
    </citation>
    <scope>NUCLEOTIDE SEQUENCE [LARGE SCALE GENOMIC DNA]</scope>
    <source>
        <strain evidence="2 3">JCM 17780</strain>
    </source>
</reference>
<keyword evidence="3" id="KW-1185">Reference proteome</keyword>
<sequence length="151" mass="17129">MRTEDAILERWFARAVEAYPGETVRFLTAERDQFRNPVGHVLRENLAVLLRELLGGMEPSRTKPALEAIIRVRAVQELTATQAVEFVFALRSVVGELAPEHDALSLGRKVDQLALMAFDEYVRCREKMYEIRLNESRRALSVPAAMARMGS</sequence>
<dbReference type="Proteomes" id="UP000756860">
    <property type="component" value="Unassembled WGS sequence"/>
</dbReference>
<accession>A0ABS5S7V1</accession>
<dbReference type="InterPro" id="IPR025751">
    <property type="entry name" value="RsbRD_N_dom"/>
</dbReference>
<dbReference type="EMBL" id="JAHCVK010000001">
    <property type="protein sequence ID" value="MBT0651441.1"/>
    <property type="molecule type" value="Genomic_DNA"/>
</dbReference>
<name>A0ABS5S7V1_9BACT</name>
<feature type="domain" description="RsbT co-antagonist protein RsbRD N-terminal" evidence="1">
    <location>
        <begin position="5"/>
        <end position="132"/>
    </location>
</feature>
<proteinExistence type="predicted"/>
<gene>
    <name evidence="2" type="ORF">KI810_00095</name>
</gene>
<evidence type="ECO:0000259" key="1">
    <source>
        <dbReference type="Pfam" id="PF14361"/>
    </source>
</evidence>
<comment type="caution">
    <text evidence="2">The sequence shown here is derived from an EMBL/GenBank/DDBJ whole genome shotgun (WGS) entry which is preliminary data.</text>
</comment>
<protein>
    <submittedName>
        <fullName evidence="2">RsbRD N-terminal domain-containing protein</fullName>
    </submittedName>
</protein>
<organism evidence="2 3">
    <name type="scientific">Geomobilimonas luticola</name>
    <dbReference type="NCBI Taxonomy" id="1114878"/>
    <lineage>
        <taxon>Bacteria</taxon>
        <taxon>Pseudomonadati</taxon>
        <taxon>Thermodesulfobacteriota</taxon>
        <taxon>Desulfuromonadia</taxon>
        <taxon>Geobacterales</taxon>
        <taxon>Geobacteraceae</taxon>
        <taxon>Geomobilimonas</taxon>
    </lineage>
</organism>
<dbReference type="RefSeq" id="WP_214173459.1">
    <property type="nucleotide sequence ID" value="NZ_JAHCVK010000001.1"/>
</dbReference>
<evidence type="ECO:0000313" key="2">
    <source>
        <dbReference type="EMBL" id="MBT0651441.1"/>
    </source>
</evidence>
<evidence type="ECO:0000313" key="3">
    <source>
        <dbReference type="Proteomes" id="UP000756860"/>
    </source>
</evidence>